<evidence type="ECO:0000259" key="1">
    <source>
        <dbReference type="PROSITE" id="PS50980"/>
    </source>
</evidence>
<dbReference type="SUPFAM" id="SSF52096">
    <property type="entry name" value="ClpP/crotonase"/>
    <property type="match status" value="2"/>
</dbReference>
<dbReference type="AlphaFoldDB" id="X1ABT6"/>
<dbReference type="GO" id="GO:0006552">
    <property type="term" value="P:L-leucine catabolic process"/>
    <property type="evidence" value="ECO:0007669"/>
    <property type="project" value="TreeGrafter"/>
</dbReference>
<dbReference type="GO" id="GO:1905202">
    <property type="term" value="C:methylcrotonoyl-CoA carboxylase complex"/>
    <property type="evidence" value="ECO:0007669"/>
    <property type="project" value="TreeGrafter"/>
</dbReference>
<dbReference type="GO" id="GO:0004485">
    <property type="term" value="F:methylcrotonoyl-CoA carboxylase activity"/>
    <property type="evidence" value="ECO:0007669"/>
    <property type="project" value="TreeGrafter"/>
</dbReference>
<dbReference type="PANTHER" id="PTHR22855">
    <property type="entry name" value="ACETYL, PROPIONYL, PYRUVATE, AND GLUTACONYL CARBOXYLASE-RELATED"/>
    <property type="match status" value="1"/>
</dbReference>
<evidence type="ECO:0000259" key="2">
    <source>
        <dbReference type="PROSITE" id="PS50989"/>
    </source>
</evidence>
<dbReference type="PROSITE" id="PS50989">
    <property type="entry name" value="COA_CT_CTER"/>
    <property type="match status" value="1"/>
</dbReference>
<reference evidence="3" key="1">
    <citation type="journal article" date="2014" name="Front. Microbiol.">
        <title>High frequency of phylogenetically diverse reductive dehalogenase-homologous genes in deep subseafloor sedimentary metagenomes.</title>
        <authorList>
            <person name="Kawai M."/>
            <person name="Futagami T."/>
            <person name="Toyoda A."/>
            <person name="Takaki Y."/>
            <person name="Nishi S."/>
            <person name="Hori S."/>
            <person name="Arai W."/>
            <person name="Tsubouchi T."/>
            <person name="Morono Y."/>
            <person name="Uchiyama I."/>
            <person name="Ito T."/>
            <person name="Fujiyama A."/>
            <person name="Inagaki F."/>
            <person name="Takami H."/>
        </authorList>
    </citation>
    <scope>NUCLEOTIDE SEQUENCE</scope>
    <source>
        <strain evidence="3">Expedition CK06-06</strain>
    </source>
</reference>
<dbReference type="InterPro" id="IPR029045">
    <property type="entry name" value="ClpP/crotonase-like_dom_sf"/>
</dbReference>
<gene>
    <name evidence="3" type="ORF">S01H4_18122</name>
</gene>
<organism evidence="3">
    <name type="scientific">marine sediment metagenome</name>
    <dbReference type="NCBI Taxonomy" id="412755"/>
    <lineage>
        <taxon>unclassified sequences</taxon>
        <taxon>metagenomes</taxon>
        <taxon>ecological metagenomes</taxon>
    </lineage>
</organism>
<dbReference type="InterPro" id="IPR011763">
    <property type="entry name" value="COA_CT_C"/>
</dbReference>
<dbReference type="PANTHER" id="PTHR22855:SF13">
    <property type="entry name" value="METHYLCROTONOYL-COA CARBOXYLASE BETA CHAIN, MITOCHONDRIAL"/>
    <property type="match status" value="1"/>
</dbReference>
<sequence>MGSCTAGGAYVPAMSDETVIVRKQGTIFIGGPPLVKAATGEEVTAEDLGGADVHCRISGVSDYYALNDGHALEIARNIVETLDPPQKFQLDVAESEDPYYDPQEIYGIIPQDLRKTFDMKEIIARIVDGSRFQEFKELYGQTLVCGFARIMGYPVGILANNGVLFSESSLKGAHFVTLCSMRKIPLIFLQNITGFIVGKQYEREGIAKDGAKLVHAVANADVPKFTAIVGGSYGAGNYAMCGRAYAPRLLWMWANARISVMGGEQAANVLVTVKIKRLKEQGKKMSKAEQEKLMKPILKKYAQKDFPFPDKTTTRMDLSALIFSKATSSSLIIVELKELWTSGLLKKIRAIFPSLEKIIVSYVIFSSPIRA</sequence>
<dbReference type="InterPro" id="IPR011762">
    <property type="entry name" value="COA_CT_N"/>
</dbReference>
<dbReference type="Gene3D" id="3.90.226.10">
    <property type="entry name" value="2-enoyl-CoA Hydratase, Chain A, domain 1"/>
    <property type="match status" value="2"/>
</dbReference>
<dbReference type="Pfam" id="PF01039">
    <property type="entry name" value="Carboxyl_trans"/>
    <property type="match status" value="1"/>
</dbReference>
<dbReference type="InterPro" id="IPR045190">
    <property type="entry name" value="MCCB/AccD1-like"/>
</dbReference>
<proteinExistence type="predicted"/>
<name>X1ABT6_9ZZZZ</name>
<comment type="caution">
    <text evidence="3">The sequence shown here is derived from an EMBL/GenBank/DDBJ whole genome shotgun (WGS) entry which is preliminary data.</text>
</comment>
<evidence type="ECO:0000313" key="3">
    <source>
        <dbReference type="EMBL" id="GAG67402.1"/>
    </source>
</evidence>
<accession>X1ABT6</accession>
<dbReference type="PROSITE" id="PS50980">
    <property type="entry name" value="COA_CT_NTER"/>
    <property type="match status" value="1"/>
</dbReference>
<feature type="domain" description="CoA carboxyltransferase C-terminal" evidence="2">
    <location>
        <begin position="94"/>
        <end position="333"/>
    </location>
</feature>
<feature type="domain" description="CoA carboxyltransferase N-terminal" evidence="1">
    <location>
        <begin position="1"/>
        <end position="94"/>
    </location>
</feature>
<dbReference type="FunFam" id="3.90.226.10:FF:000004">
    <property type="entry name" value="Methylcrotonoyl-CoA carboxylase beta chain"/>
    <property type="match status" value="1"/>
</dbReference>
<evidence type="ECO:0008006" key="4">
    <source>
        <dbReference type="Google" id="ProtNLM"/>
    </source>
</evidence>
<protein>
    <recommendedName>
        <fullName evidence="4">CoA carboxyltransferase C-terminal domain-containing protein</fullName>
    </recommendedName>
</protein>
<dbReference type="InterPro" id="IPR034733">
    <property type="entry name" value="AcCoA_carboxyl_beta"/>
</dbReference>
<dbReference type="EMBL" id="BART01008021">
    <property type="protein sequence ID" value="GAG67402.1"/>
    <property type="molecule type" value="Genomic_DNA"/>
</dbReference>